<reference evidence="3" key="1">
    <citation type="submission" date="2025-08" db="UniProtKB">
        <authorList>
            <consortium name="RefSeq"/>
        </authorList>
    </citation>
    <scope>IDENTIFICATION</scope>
    <source>
        <tissue evidence="3">Leaves</tissue>
    </source>
</reference>
<gene>
    <name evidence="3" type="primary">LOC140012763</name>
</gene>
<proteinExistence type="predicted"/>
<evidence type="ECO:0000259" key="1">
    <source>
        <dbReference type="Pfam" id="PF03732"/>
    </source>
</evidence>
<evidence type="ECO:0000313" key="2">
    <source>
        <dbReference type="Proteomes" id="UP001652660"/>
    </source>
</evidence>
<dbReference type="Pfam" id="PF03732">
    <property type="entry name" value="Retrotrans_gag"/>
    <property type="match status" value="1"/>
</dbReference>
<name>A0ABM4VC95_COFAR</name>
<evidence type="ECO:0000313" key="3">
    <source>
        <dbReference type="RefSeq" id="XP_071917161.1"/>
    </source>
</evidence>
<dbReference type="InterPro" id="IPR005162">
    <property type="entry name" value="Retrotrans_gag_dom"/>
</dbReference>
<protein>
    <recommendedName>
        <fullName evidence="1">Retrotransposon gag domain-containing protein</fullName>
    </recommendedName>
</protein>
<accession>A0ABM4VC95</accession>
<organism evidence="2 3">
    <name type="scientific">Coffea arabica</name>
    <name type="common">Arabian coffee</name>
    <dbReference type="NCBI Taxonomy" id="13443"/>
    <lineage>
        <taxon>Eukaryota</taxon>
        <taxon>Viridiplantae</taxon>
        <taxon>Streptophyta</taxon>
        <taxon>Embryophyta</taxon>
        <taxon>Tracheophyta</taxon>
        <taxon>Spermatophyta</taxon>
        <taxon>Magnoliopsida</taxon>
        <taxon>eudicotyledons</taxon>
        <taxon>Gunneridae</taxon>
        <taxon>Pentapetalae</taxon>
        <taxon>asterids</taxon>
        <taxon>lamiids</taxon>
        <taxon>Gentianales</taxon>
        <taxon>Rubiaceae</taxon>
        <taxon>Ixoroideae</taxon>
        <taxon>Gardenieae complex</taxon>
        <taxon>Bertiereae - Coffeeae clade</taxon>
        <taxon>Coffeeae</taxon>
        <taxon>Coffea</taxon>
    </lineage>
</organism>
<keyword evidence="2" id="KW-1185">Reference proteome</keyword>
<sequence>MVRGISIPSRVSSLHQTFKGGVSQILRRRFQGVALQFTKDIPSWEEYVKAIAARFVNVLYDDPMGDLKRLKQNESVFECQERFEELLNRMDLSEEYAISCFLSTLRDDIQMAVRIFMPRTLQHAVGLAKLEESKIMGAGRKFQKIGQFQGSISRPSIHGSKPWSRLRS</sequence>
<dbReference type="RefSeq" id="XP_071917161.1">
    <property type="nucleotide sequence ID" value="XM_072061060.1"/>
</dbReference>
<feature type="domain" description="Retrotransposon gag" evidence="1">
    <location>
        <begin position="41"/>
        <end position="106"/>
    </location>
</feature>
<dbReference type="Proteomes" id="UP001652660">
    <property type="component" value="Chromosome 8e"/>
</dbReference>
<dbReference type="GeneID" id="140012763"/>